<dbReference type="SUPFAM" id="SSF53955">
    <property type="entry name" value="Lysozyme-like"/>
    <property type="match status" value="1"/>
</dbReference>
<dbReference type="Gene3D" id="3.30.60.10">
    <property type="entry name" value="Endochitinase-like"/>
    <property type="match status" value="1"/>
</dbReference>
<feature type="signal peptide" evidence="7">
    <location>
        <begin position="1"/>
        <end position="18"/>
    </location>
</feature>
<dbReference type="CDD" id="cd00325">
    <property type="entry name" value="chitinase_GH19"/>
    <property type="match status" value="1"/>
</dbReference>
<feature type="domain" description="Chitin-binding type-1" evidence="8">
    <location>
        <begin position="18"/>
        <end position="59"/>
    </location>
</feature>
<dbReference type="InterPro" id="IPR018371">
    <property type="entry name" value="Chitin-binding_1_CS"/>
</dbReference>
<evidence type="ECO:0000256" key="1">
    <source>
        <dbReference type="ARBA" id="ARBA00009373"/>
    </source>
</evidence>
<protein>
    <recommendedName>
        <fullName evidence="8">Chitin-binding type-1 domain-containing protein</fullName>
    </recommendedName>
</protein>
<proteinExistence type="inferred from homology"/>
<keyword evidence="2 6" id="KW-0147">Chitin-binding</keyword>
<evidence type="ECO:0000256" key="7">
    <source>
        <dbReference type="SAM" id="SignalP"/>
    </source>
</evidence>
<accession>A0A6N2L6D7</accession>
<reference evidence="9" key="1">
    <citation type="submission" date="2019-03" db="EMBL/GenBank/DDBJ databases">
        <authorList>
            <person name="Mank J."/>
            <person name="Almeida P."/>
        </authorList>
    </citation>
    <scope>NUCLEOTIDE SEQUENCE</scope>
    <source>
        <strain evidence="9">78183</strain>
    </source>
</reference>
<gene>
    <name evidence="9" type="ORF">SVIM_LOCUS146684</name>
</gene>
<dbReference type="Pfam" id="PF00182">
    <property type="entry name" value="Glyco_hydro_19"/>
    <property type="match status" value="1"/>
</dbReference>
<organism evidence="9">
    <name type="scientific">Salix viminalis</name>
    <name type="common">Common osier</name>
    <name type="synonym">Basket willow</name>
    <dbReference type="NCBI Taxonomy" id="40686"/>
    <lineage>
        <taxon>Eukaryota</taxon>
        <taxon>Viridiplantae</taxon>
        <taxon>Streptophyta</taxon>
        <taxon>Embryophyta</taxon>
        <taxon>Tracheophyta</taxon>
        <taxon>Spermatophyta</taxon>
        <taxon>Magnoliopsida</taxon>
        <taxon>eudicotyledons</taxon>
        <taxon>Gunneridae</taxon>
        <taxon>Pentapetalae</taxon>
        <taxon>rosids</taxon>
        <taxon>fabids</taxon>
        <taxon>Malpighiales</taxon>
        <taxon>Salicaceae</taxon>
        <taxon>Saliceae</taxon>
        <taxon>Salix</taxon>
    </lineage>
</organism>
<keyword evidence="5 6" id="KW-1015">Disulfide bond</keyword>
<dbReference type="InterPro" id="IPR000726">
    <property type="entry name" value="Glyco_hydro_19_cat"/>
</dbReference>
<dbReference type="GO" id="GO:0004568">
    <property type="term" value="F:chitinase activity"/>
    <property type="evidence" value="ECO:0007669"/>
    <property type="project" value="InterPro"/>
</dbReference>
<dbReference type="FunFam" id="3.30.60.10:FF:000001">
    <property type="entry name" value="Basic endochitinase"/>
    <property type="match status" value="1"/>
</dbReference>
<dbReference type="PANTHER" id="PTHR22595">
    <property type="entry name" value="CHITINASE-RELATED"/>
    <property type="match status" value="1"/>
</dbReference>
<feature type="disulfide bond" evidence="6">
    <location>
        <begin position="53"/>
        <end position="57"/>
    </location>
</feature>
<feature type="disulfide bond" evidence="6">
    <location>
        <begin position="21"/>
        <end position="36"/>
    </location>
</feature>
<feature type="disulfide bond" evidence="6">
    <location>
        <begin position="30"/>
        <end position="42"/>
    </location>
</feature>
<sequence length="147" mass="15267">MKFHALITLAFLLGTTLAEQCGSQAGNALCPNGLCCSQHGWCGSTDDYCGAGCQSQCPGGSTPTPSTPTPTPSGGGDVGSIITAAVFDQMLKYRNDGRCPGNGFYTYDAFISAARSFSGFGTSGDDTARRRELSAFLAQTSHETTGW</sequence>
<dbReference type="InterPro" id="IPR036861">
    <property type="entry name" value="Endochitinase-like_sf"/>
</dbReference>
<dbReference type="InterPro" id="IPR023346">
    <property type="entry name" value="Lysozyme-like_dom_sf"/>
</dbReference>
<dbReference type="CDD" id="cd06921">
    <property type="entry name" value="ChtBD1_GH19_hevein"/>
    <property type="match status" value="1"/>
</dbReference>
<dbReference type="GO" id="GO:0008061">
    <property type="term" value="F:chitin binding"/>
    <property type="evidence" value="ECO:0007669"/>
    <property type="project" value="UniProtKB-UniRule"/>
</dbReference>
<evidence type="ECO:0000256" key="2">
    <source>
        <dbReference type="ARBA" id="ARBA00022669"/>
    </source>
</evidence>
<dbReference type="PROSITE" id="PS00026">
    <property type="entry name" value="CHIT_BIND_I_1"/>
    <property type="match status" value="1"/>
</dbReference>
<feature type="chain" id="PRO_5026754495" description="Chitin-binding type-1 domain-containing protein" evidence="7">
    <location>
        <begin position="19"/>
        <end position="147"/>
    </location>
</feature>
<keyword evidence="3 7" id="KW-0732">Signal</keyword>
<dbReference type="SUPFAM" id="SSF57016">
    <property type="entry name" value="Plant lectins/antimicrobial peptides"/>
    <property type="match status" value="1"/>
</dbReference>
<dbReference type="SMART" id="SM00270">
    <property type="entry name" value="ChtBD1"/>
    <property type="match status" value="1"/>
</dbReference>
<evidence type="ECO:0000256" key="6">
    <source>
        <dbReference type="PROSITE-ProRule" id="PRU00261"/>
    </source>
</evidence>
<dbReference type="GO" id="GO:0006032">
    <property type="term" value="P:chitin catabolic process"/>
    <property type="evidence" value="ECO:0007669"/>
    <property type="project" value="InterPro"/>
</dbReference>
<keyword evidence="4" id="KW-0611">Plant defense</keyword>
<evidence type="ECO:0000256" key="3">
    <source>
        <dbReference type="ARBA" id="ARBA00022729"/>
    </source>
</evidence>
<dbReference type="GO" id="GO:0050832">
    <property type="term" value="P:defense response to fungus"/>
    <property type="evidence" value="ECO:0007669"/>
    <property type="project" value="TreeGrafter"/>
</dbReference>
<evidence type="ECO:0000256" key="4">
    <source>
        <dbReference type="ARBA" id="ARBA00022821"/>
    </source>
</evidence>
<dbReference type="PROSITE" id="PS00773">
    <property type="entry name" value="CHITINASE_19_1"/>
    <property type="match status" value="1"/>
</dbReference>
<comment type="similarity">
    <text evidence="1">Belongs to the glycosyl hydrolase 19 family. Chitinase class I subfamily.</text>
</comment>
<dbReference type="Pfam" id="PF00187">
    <property type="entry name" value="Chitin_bind_1"/>
    <property type="match status" value="1"/>
</dbReference>
<dbReference type="PRINTS" id="PR00451">
    <property type="entry name" value="CHITINBINDNG"/>
</dbReference>
<feature type="disulfide bond" evidence="6">
    <location>
        <begin position="35"/>
        <end position="49"/>
    </location>
</feature>
<name>A0A6N2L6D7_SALVM</name>
<dbReference type="PANTHER" id="PTHR22595:SF79">
    <property type="entry name" value="CHITINASE 12"/>
    <property type="match status" value="1"/>
</dbReference>
<dbReference type="EMBL" id="CAADRP010000846">
    <property type="protein sequence ID" value="VFU32841.1"/>
    <property type="molecule type" value="Genomic_DNA"/>
</dbReference>
<evidence type="ECO:0000259" key="8">
    <source>
        <dbReference type="PROSITE" id="PS50941"/>
    </source>
</evidence>
<dbReference type="GO" id="GO:0016998">
    <property type="term" value="P:cell wall macromolecule catabolic process"/>
    <property type="evidence" value="ECO:0007669"/>
    <property type="project" value="InterPro"/>
</dbReference>
<evidence type="ECO:0000256" key="5">
    <source>
        <dbReference type="ARBA" id="ARBA00023157"/>
    </source>
</evidence>
<dbReference type="AlphaFoldDB" id="A0A6N2L6D7"/>
<dbReference type="PROSITE" id="PS50941">
    <property type="entry name" value="CHIT_BIND_I_2"/>
    <property type="match status" value="1"/>
</dbReference>
<dbReference type="InterPro" id="IPR001002">
    <property type="entry name" value="Chitin-bd_1"/>
</dbReference>
<dbReference type="Gene3D" id="1.10.530.10">
    <property type="match status" value="1"/>
</dbReference>
<evidence type="ECO:0000313" key="9">
    <source>
        <dbReference type="EMBL" id="VFU32841.1"/>
    </source>
</evidence>